<evidence type="ECO:0000313" key="9">
    <source>
        <dbReference type="Proteomes" id="UP000277930"/>
    </source>
</evidence>
<dbReference type="Proteomes" id="UP000277930">
    <property type="component" value="Chromosome 1"/>
</dbReference>
<dbReference type="EMBL" id="LR134246">
    <property type="protein sequence ID" value="VED37924.1"/>
    <property type="molecule type" value="Genomic_DNA"/>
</dbReference>
<comment type="similarity">
    <text evidence="1">Belongs to the UxaA family.</text>
</comment>
<name>A0A2X7SV44_ECOLX</name>
<evidence type="ECO:0000256" key="1">
    <source>
        <dbReference type="ARBA" id="ARBA00010986"/>
    </source>
</evidence>
<dbReference type="PANTHER" id="PTHR30536:SF5">
    <property type="entry name" value="ALTRONATE DEHYDRATASE"/>
    <property type="match status" value="1"/>
</dbReference>
<dbReference type="AlphaFoldDB" id="A0A2X7SV44"/>
<evidence type="ECO:0000313" key="7">
    <source>
        <dbReference type="EMBL" id="VZR49490.1"/>
    </source>
</evidence>
<evidence type="ECO:0000259" key="3">
    <source>
        <dbReference type="SMART" id="SM00858"/>
    </source>
</evidence>
<evidence type="ECO:0000313" key="4">
    <source>
        <dbReference type="EMBL" id="VCY81565.1"/>
    </source>
</evidence>
<evidence type="ECO:0000313" key="10">
    <source>
        <dbReference type="Proteomes" id="UP000281521"/>
    </source>
</evidence>
<protein>
    <submittedName>
        <fullName evidence="4">Altronate dehydratase</fullName>
        <ecNumber evidence="4">4.2.1.7</ecNumber>
    </submittedName>
    <submittedName>
        <fullName evidence="5">Putative D-galactarate dehydratase/altronate hydrolase</fullName>
        <ecNumber evidence="5">4.2.1.42</ecNumber>
    </submittedName>
</protein>
<feature type="domain" description="SAF" evidence="3">
    <location>
        <begin position="13"/>
        <end position="84"/>
    </location>
</feature>
<reference evidence="4 10" key="1">
    <citation type="submission" date="2018-10" db="EMBL/GenBank/DDBJ databases">
        <authorList>
            <person name="Noll B N."/>
        </authorList>
    </citation>
    <scope>NUCLEOTIDE SEQUENCE [LARGE SCALE GENOMIC DNA]</scope>
    <source>
        <strain evidence="4">Ecoli022</strain>
    </source>
</reference>
<dbReference type="EMBL" id="CACRYR010000384">
    <property type="protein sequence ID" value="VZR49490.1"/>
    <property type="molecule type" value="Genomic_DNA"/>
</dbReference>
<proteinExistence type="inferred from homology"/>
<dbReference type="InterPro" id="IPR048332">
    <property type="entry name" value="GD_AH_C"/>
</dbReference>
<dbReference type="CDD" id="cd11613">
    <property type="entry name" value="SAF_AH_GD"/>
    <property type="match status" value="1"/>
</dbReference>
<reference evidence="8 9" key="2">
    <citation type="submission" date="2018-12" db="EMBL/GenBank/DDBJ databases">
        <authorList>
            <consortium name="Pathogen Informatics"/>
        </authorList>
    </citation>
    <scope>NUCLEOTIDE SEQUENCE [LARGE SCALE GENOMIC DNA]</scope>
    <source>
        <strain evidence="5 8">NCTC9044</strain>
        <strain evidence="6 9">NCTC9702</strain>
    </source>
</reference>
<gene>
    <name evidence="5" type="primary">garD_3</name>
    <name evidence="4" type="synonym">uxaA_1</name>
    <name evidence="7" type="synonym">uxaA_2</name>
    <name evidence="4" type="ORF">BANRA_00188</name>
    <name evidence="7" type="ORF">IDONEFKE_01419</name>
    <name evidence="5" type="ORF">NCTC9044_02671</name>
    <name evidence="6" type="ORF">NCTC9702_05268</name>
</gene>
<dbReference type="InterPro" id="IPR052172">
    <property type="entry name" value="UxaA_altronate/galactarate_dh"/>
</dbReference>
<dbReference type="InterPro" id="IPR007392">
    <property type="entry name" value="GD_AH_second"/>
</dbReference>
<dbReference type="Pfam" id="PF08666">
    <property type="entry name" value="SAF"/>
    <property type="match status" value="1"/>
</dbReference>
<keyword evidence="5" id="KW-0378">Hydrolase</keyword>
<accession>A0A2X7SV44</accession>
<organism evidence="5 8">
    <name type="scientific">Escherichia coli</name>
    <dbReference type="NCBI Taxonomy" id="562"/>
    <lineage>
        <taxon>Bacteria</taxon>
        <taxon>Pseudomonadati</taxon>
        <taxon>Pseudomonadota</taxon>
        <taxon>Gammaproteobacteria</taxon>
        <taxon>Enterobacterales</taxon>
        <taxon>Enterobacteriaceae</taxon>
        <taxon>Escherichia</taxon>
    </lineage>
</organism>
<dbReference type="PANTHER" id="PTHR30536">
    <property type="entry name" value="ALTRONATE/GALACTARATE DEHYDRATASE"/>
    <property type="match status" value="1"/>
</dbReference>
<dbReference type="Proteomes" id="UP000281521">
    <property type="component" value="Unassembled WGS sequence"/>
</dbReference>
<dbReference type="InterPro" id="IPR044144">
    <property type="entry name" value="SAF_UxaA/GarD"/>
</dbReference>
<keyword evidence="2 5" id="KW-0456">Lyase</keyword>
<dbReference type="EMBL" id="UWXJ01000001">
    <property type="protein sequence ID" value="VCY81565.1"/>
    <property type="molecule type" value="Genomic_DNA"/>
</dbReference>
<dbReference type="InterPro" id="IPR013974">
    <property type="entry name" value="SAF"/>
</dbReference>
<dbReference type="GO" id="GO:0019698">
    <property type="term" value="P:D-galacturonate catabolic process"/>
    <property type="evidence" value="ECO:0007669"/>
    <property type="project" value="TreeGrafter"/>
</dbReference>
<dbReference type="GO" id="GO:0008867">
    <property type="term" value="F:galactarate dehydratase activity"/>
    <property type="evidence" value="ECO:0007669"/>
    <property type="project" value="UniProtKB-EC"/>
</dbReference>
<sequence>MIMQKILRIDSNDNLIVALKDLHAGESYSWDDDNITLVTDVKAKHKFATQDIPLDGIVSMYGTPVGKATRPIVKGEAITVDNIRHYAAPVTLEDVEPYHWQAPDVSEWSTRTFKGYVRDDGRVGTASYWLVFPLVFCENRNVSKLTNALNDALGYTNNSLKKFALNLTSGSDELIETARMFPHIEGVRCITVTSGCGGATSDCETMCDVLAAYADHPNVIGMTVFSLGCEKAQQKMFKDALARRNPEFDKPALYFLQQEWDSEERMMQTALQQTFEAMKAVKPTERVEVPLSCLKVGMKCGGSDGFSGISGNPAMGLVSDWLTTLGGASGLAEFPELCGAEGDMVKRCINLEDKKKFLNLMQGYEKTANFFDTTIADNPSFGNIADGLITDAIKSTGAAKKGGRAPIVSVCDYAEPMPDSGLSLVCTPGNDVDAVTGLVAAGCNVVIFSTGLGTPTGNPIVPVLKISTNSTIARRLSDMIDFDCGPVIDGTPLEDVSRELFEKVIETASKDYVVKADKLEQFDFMLWKRSLDL</sequence>
<dbReference type="Proteomes" id="UP000629265">
    <property type="component" value="Unassembled WGS sequence"/>
</dbReference>
<evidence type="ECO:0000313" key="5">
    <source>
        <dbReference type="EMBL" id="VED11015.1"/>
    </source>
</evidence>
<dbReference type="EC" id="4.2.1.7" evidence="4"/>
<dbReference type="Proteomes" id="UP000271797">
    <property type="component" value="Chromosome"/>
</dbReference>
<dbReference type="Pfam" id="PF20629">
    <property type="entry name" value="GD_AH_C"/>
    <property type="match status" value="1"/>
</dbReference>
<evidence type="ECO:0000256" key="2">
    <source>
        <dbReference type="ARBA" id="ARBA00023239"/>
    </source>
</evidence>
<evidence type="ECO:0000313" key="8">
    <source>
        <dbReference type="Proteomes" id="UP000271797"/>
    </source>
</evidence>
<dbReference type="SMART" id="SM00858">
    <property type="entry name" value="SAF"/>
    <property type="match status" value="1"/>
</dbReference>
<evidence type="ECO:0000313" key="11">
    <source>
        <dbReference type="Proteomes" id="UP000629265"/>
    </source>
</evidence>
<dbReference type="GO" id="GO:0016787">
    <property type="term" value="F:hydrolase activity"/>
    <property type="evidence" value="ECO:0007669"/>
    <property type="project" value="UniProtKB-KW"/>
</dbReference>
<dbReference type="Gene3D" id="2.30.130.110">
    <property type="match status" value="1"/>
</dbReference>
<reference evidence="7 11" key="3">
    <citation type="submission" date="2019-11" db="EMBL/GenBank/DDBJ databases">
        <authorList>
            <person name="Haines EK M."/>
        </authorList>
    </citation>
    <scope>NUCLEOTIDE SEQUENCE [LARGE SCALE GENOMIC DNA]</scope>
    <source>
        <strain evidence="7">KR2729</strain>
    </source>
</reference>
<dbReference type="EC" id="4.2.1.42" evidence="5"/>
<dbReference type="GO" id="GO:0008789">
    <property type="term" value="F:altronate dehydratase activity"/>
    <property type="evidence" value="ECO:0007669"/>
    <property type="project" value="UniProtKB-EC"/>
</dbReference>
<evidence type="ECO:0000313" key="6">
    <source>
        <dbReference type="EMBL" id="VED37924.1"/>
    </source>
</evidence>
<dbReference type="EMBL" id="LR134238">
    <property type="protein sequence ID" value="VED11015.1"/>
    <property type="molecule type" value="Genomic_DNA"/>
</dbReference>
<dbReference type="Pfam" id="PF04295">
    <property type="entry name" value="GD_AH_second"/>
    <property type="match status" value="1"/>
</dbReference>